<protein>
    <submittedName>
        <fullName evidence="5">Thioredoxin reductase</fullName>
        <ecNumber evidence="5">1.8.1.9</ecNumber>
    </submittedName>
</protein>
<keyword evidence="1" id="KW-0285">Flavoprotein</keyword>
<name>A0A3B0XBF5_9ZZZZ</name>
<evidence type="ECO:0000259" key="4">
    <source>
        <dbReference type="PROSITE" id="PS51379"/>
    </source>
</evidence>
<dbReference type="Pfam" id="PF13237">
    <property type="entry name" value="Fer4_10"/>
    <property type="match status" value="1"/>
</dbReference>
<dbReference type="SUPFAM" id="SSF51905">
    <property type="entry name" value="FAD/NAD(P)-binding domain"/>
    <property type="match status" value="2"/>
</dbReference>
<dbReference type="PROSITE" id="PS00198">
    <property type="entry name" value="4FE4S_FER_1"/>
    <property type="match status" value="1"/>
</dbReference>
<feature type="transmembrane region" description="Helical" evidence="3">
    <location>
        <begin position="6"/>
        <end position="24"/>
    </location>
</feature>
<dbReference type="AlphaFoldDB" id="A0A3B0XBF5"/>
<dbReference type="EC" id="1.8.1.9" evidence="5"/>
<dbReference type="InterPro" id="IPR036188">
    <property type="entry name" value="FAD/NAD-bd_sf"/>
</dbReference>
<dbReference type="SUPFAM" id="SSF54862">
    <property type="entry name" value="4Fe-4S ferredoxins"/>
    <property type="match status" value="1"/>
</dbReference>
<dbReference type="GO" id="GO:0004791">
    <property type="term" value="F:thioredoxin-disulfide reductase (NADPH) activity"/>
    <property type="evidence" value="ECO:0007669"/>
    <property type="project" value="UniProtKB-EC"/>
</dbReference>
<evidence type="ECO:0000256" key="3">
    <source>
        <dbReference type="SAM" id="Phobius"/>
    </source>
</evidence>
<sequence length="438" mass="47395">MEFDDLIALATYLTPMFLILYFYMRLKKKMHVDSTELFAKNIESGLIEPASIHPVINVNRCKGCGSCVSACPERAKGVLGLIDGKAELIHPTNCIGHGACLRACPFDAITLVFGTERRGIDIPNVSPTFETNVPNIYIAGELGGMGLIRNAISQGLQAMESIAKNKGSKNGDILDVLIVGAGPSGFAASLYALENKMSYATIEQDSLGGTVFNFPRGKLVMTAPIQLPLVGKMNFVETTKEILLEFWQKAERDTGVSINYHERVETVSDIDGGFEIKTSKHSYKARTILLAIGRRGTPRTLGVPGENQSKVVYRLIDPAQYKGLHVLIVGGGDSALEAATSIADEEGTTVTLSYRSEAFARAKEKNREKVSQAEKDGKLTVLFKSNVKDITEKAVSIEHEGNLLEIPNDGIIVSAGGILPTPFLKEIGIEVEAKFGTT</sequence>
<dbReference type="Gene3D" id="3.30.70.20">
    <property type="match status" value="1"/>
</dbReference>
<dbReference type="PRINTS" id="PR00368">
    <property type="entry name" value="FADPNR"/>
</dbReference>
<dbReference type="PROSITE" id="PS51379">
    <property type="entry name" value="4FE4S_FER_2"/>
    <property type="match status" value="2"/>
</dbReference>
<keyword evidence="3" id="KW-0472">Membrane</keyword>
<evidence type="ECO:0000313" key="5">
    <source>
        <dbReference type="EMBL" id="VAW65608.1"/>
    </source>
</evidence>
<accession>A0A3B0XBF5</accession>
<evidence type="ECO:0000256" key="1">
    <source>
        <dbReference type="ARBA" id="ARBA00022630"/>
    </source>
</evidence>
<dbReference type="InterPro" id="IPR050097">
    <property type="entry name" value="Ferredoxin-NADP_redctase_2"/>
</dbReference>
<keyword evidence="3" id="KW-0812">Transmembrane</keyword>
<dbReference type="PRINTS" id="PR00469">
    <property type="entry name" value="PNDRDTASEII"/>
</dbReference>
<dbReference type="InterPro" id="IPR017900">
    <property type="entry name" value="4Fe4S_Fe_S_CS"/>
</dbReference>
<dbReference type="Gene3D" id="3.50.50.60">
    <property type="entry name" value="FAD/NAD(P)-binding domain"/>
    <property type="match status" value="2"/>
</dbReference>
<organism evidence="5">
    <name type="scientific">hydrothermal vent metagenome</name>
    <dbReference type="NCBI Taxonomy" id="652676"/>
    <lineage>
        <taxon>unclassified sequences</taxon>
        <taxon>metagenomes</taxon>
        <taxon>ecological metagenomes</taxon>
    </lineage>
</organism>
<dbReference type="PANTHER" id="PTHR48105">
    <property type="entry name" value="THIOREDOXIN REDUCTASE 1-RELATED-RELATED"/>
    <property type="match status" value="1"/>
</dbReference>
<dbReference type="InterPro" id="IPR017896">
    <property type="entry name" value="4Fe4S_Fe-S-bd"/>
</dbReference>
<reference evidence="5" key="1">
    <citation type="submission" date="2018-06" db="EMBL/GenBank/DDBJ databases">
        <authorList>
            <person name="Zhirakovskaya E."/>
        </authorList>
    </citation>
    <scope>NUCLEOTIDE SEQUENCE</scope>
</reference>
<keyword evidence="3" id="KW-1133">Transmembrane helix</keyword>
<feature type="domain" description="4Fe-4S ferredoxin-type" evidence="4">
    <location>
        <begin position="52"/>
        <end position="81"/>
    </location>
</feature>
<keyword evidence="2 5" id="KW-0560">Oxidoreductase</keyword>
<proteinExistence type="predicted"/>
<gene>
    <name evidence="5" type="ORF">MNBD_GAMMA08-2072</name>
</gene>
<evidence type="ECO:0000256" key="2">
    <source>
        <dbReference type="ARBA" id="ARBA00023002"/>
    </source>
</evidence>
<feature type="domain" description="4Fe-4S ferredoxin-type" evidence="4">
    <location>
        <begin position="85"/>
        <end position="114"/>
    </location>
</feature>
<dbReference type="Pfam" id="PF13738">
    <property type="entry name" value="Pyr_redox_3"/>
    <property type="match status" value="1"/>
</dbReference>
<dbReference type="EMBL" id="UOFH01000321">
    <property type="protein sequence ID" value="VAW65608.1"/>
    <property type="molecule type" value="Genomic_DNA"/>
</dbReference>